<accession>A0AA39PYE2</accession>
<sequence length="537" mass="61499">MTSDNANQNLIKGPNDRFAFFSLYQISDRPLILQSHDNLSRLDKLLRPKLGKPRSVWKTYDRYWVKGNTDTDASVMTGVTVEPYLGRCISWLMRHFDSPKLQTRLYHVFWSSVQSHTNRPHLSPPPQNGGVFRRRDLPTTDSNHELIASLVEEKRNELTFESVEYKMHYRVSKEAPDVLLRAYDEWSTCSRDGDCNAHFTATSLLYLSERRGLIGLKHCVDLIKEHLTHPDNNDYNIIIPPGVHAPFEAHIVAVTEDEEVLSASELDGDLYWCAKLLLNKDQLCVTLGKRAMERHLRNLHDEQTQPQLGDALWMAKMVSSNIPNLPRYTLPYLPQILHFLLKKASLLPTRSQHVCLLMTDMSRHLKELNRFGVPIFARQDYIRAFITVAIQEFHEYLTTESGNGHRLDSYPEILAFIHGLQDSAAPLDVVEDRKKWQDILKQCGLENTPSHSVPSLQLEGVEINLPMSKIREHIARHHIDVFRLFQDIQQNGTLLDVALADLVSENSPSGSLRGSNRNFLGVLCCRNGENDIEMMPA</sequence>
<evidence type="ECO:0000313" key="2">
    <source>
        <dbReference type="Proteomes" id="UP001175228"/>
    </source>
</evidence>
<dbReference type="AlphaFoldDB" id="A0AA39PYE2"/>
<gene>
    <name evidence="1" type="ORF">EDD18DRAFT_1465345</name>
</gene>
<keyword evidence="2" id="KW-1185">Reference proteome</keyword>
<dbReference type="EMBL" id="JAUEPU010000029">
    <property type="protein sequence ID" value="KAK0492429.1"/>
    <property type="molecule type" value="Genomic_DNA"/>
</dbReference>
<evidence type="ECO:0000313" key="1">
    <source>
        <dbReference type="EMBL" id="KAK0492429.1"/>
    </source>
</evidence>
<comment type="caution">
    <text evidence="1">The sequence shown here is derived from an EMBL/GenBank/DDBJ whole genome shotgun (WGS) entry which is preliminary data.</text>
</comment>
<organism evidence="1 2">
    <name type="scientific">Armillaria luteobubalina</name>
    <dbReference type="NCBI Taxonomy" id="153913"/>
    <lineage>
        <taxon>Eukaryota</taxon>
        <taxon>Fungi</taxon>
        <taxon>Dikarya</taxon>
        <taxon>Basidiomycota</taxon>
        <taxon>Agaricomycotina</taxon>
        <taxon>Agaricomycetes</taxon>
        <taxon>Agaricomycetidae</taxon>
        <taxon>Agaricales</taxon>
        <taxon>Marasmiineae</taxon>
        <taxon>Physalacriaceae</taxon>
        <taxon>Armillaria</taxon>
    </lineage>
</organism>
<protein>
    <submittedName>
        <fullName evidence="1">Uncharacterized protein</fullName>
    </submittedName>
</protein>
<dbReference type="Proteomes" id="UP001175228">
    <property type="component" value="Unassembled WGS sequence"/>
</dbReference>
<proteinExistence type="predicted"/>
<reference evidence="1" key="1">
    <citation type="submission" date="2023-06" db="EMBL/GenBank/DDBJ databases">
        <authorList>
            <consortium name="Lawrence Berkeley National Laboratory"/>
            <person name="Ahrendt S."/>
            <person name="Sahu N."/>
            <person name="Indic B."/>
            <person name="Wong-Bajracharya J."/>
            <person name="Merenyi Z."/>
            <person name="Ke H.-M."/>
            <person name="Monk M."/>
            <person name="Kocsube S."/>
            <person name="Drula E."/>
            <person name="Lipzen A."/>
            <person name="Balint B."/>
            <person name="Henrissat B."/>
            <person name="Andreopoulos B."/>
            <person name="Martin F.M."/>
            <person name="Harder C.B."/>
            <person name="Rigling D."/>
            <person name="Ford K.L."/>
            <person name="Foster G.D."/>
            <person name="Pangilinan J."/>
            <person name="Papanicolaou A."/>
            <person name="Barry K."/>
            <person name="LaButti K."/>
            <person name="Viragh M."/>
            <person name="Koriabine M."/>
            <person name="Yan M."/>
            <person name="Riley R."/>
            <person name="Champramary S."/>
            <person name="Plett K.L."/>
            <person name="Tsai I.J."/>
            <person name="Slot J."/>
            <person name="Sipos G."/>
            <person name="Plett J."/>
            <person name="Nagy L.G."/>
            <person name="Grigoriev I.V."/>
        </authorList>
    </citation>
    <scope>NUCLEOTIDE SEQUENCE</scope>
    <source>
        <strain evidence="1">HWK02</strain>
    </source>
</reference>
<name>A0AA39PYE2_9AGAR</name>